<dbReference type="Proteomes" id="UP000001292">
    <property type="component" value="Unassembled WGS sequence"/>
</dbReference>
<proteinExistence type="predicted"/>
<keyword evidence="3" id="KW-1185">Reference proteome</keyword>
<accession>B4ILH5</accession>
<evidence type="ECO:0000313" key="3">
    <source>
        <dbReference type="Proteomes" id="UP000001292"/>
    </source>
</evidence>
<feature type="region of interest" description="Disordered" evidence="1">
    <location>
        <begin position="1"/>
        <end position="45"/>
    </location>
</feature>
<feature type="region of interest" description="Disordered" evidence="1">
    <location>
        <begin position="128"/>
        <end position="155"/>
    </location>
</feature>
<dbReference type="EMBL" id="CH480872">
    <property type="protein sequence ID" value="EDW53847.1"/>
    <property type="molecule type" value="Genomic_DNA"/>
</dbReference>
<organism evidence="3">
    <name type="scientific">Drosophila sechellia</name>
    <name type="common">Fruit fly</name>
    <dbReference type="NCBI Taxonomy" id="7238"/>
    <lineage>
        <taxon>Eukaryota</taxon>
        <taxon>Metazoa</taxon>
        <taxon>Ecdysozoa</taxon>
        <taxon>Arthropoda</taxon>
        <taxon>Hexapoda</taxon>
        <taxon>Insecta</taxon>
        <taxon>Pterygota</taxon>
        <taxon>Neoptera</taxon>
        <taxon>Endopterygota</taxon>
        <taxon>Diptera</taxon>
        <taxon>Brachycera</taxon>
        <taxon>Muscomorpha</taxon>
        <taxon>Ephydroidea</taxon>
        <taxon>Drosophilidae</taxon>
        <taxon>Drosophila</taxon>
        <taxon>Sophophora</taxon>
    </lineage>
</organism>
<reference evidence="2 3" key="1">
    <citation type="journal article" date="2007" name="Nature">
        <title>Evolution of genes and genomes on the Drosophila phylogeny.</title>
        <authorList>
            <consortium name="Drosophila 12 Genomes Consortium"/>
            <person name="Clark A.G."/>
            <person name="Eisen M.B."/>
            <person name="Smith D.R."/>
            <person name="Bergman C.M."/>
            <person name="Oliver B."/>
            <person name="Markow T.A."/>
            <person name="Kaufman T.C."/>
            <person name="Kellis M."/>
            <person name="Gelbart W."/>
            <person name="Iyer V.N."/>
            <person name="Pollard D.A."/>
            <person name="Sackton T.B."/>
            <person name="Larracuente A.M."/>
            <person name="Singh N.D."/>
            <person name="Abad J.P."/>
            <person name="Abt D.N."/>
            <person name="Adryan B."/>
            <person name="Aguade M."/>
            <person name="Akashi H."/>
            <person name="Anderson W.W."/>
            <person name="Aquadro C.F."/>
            <person name="Ardell D.H."/>
            <person name="Arguello R."/>
            <person name="Artieri C.G."/>
            <person name="Barbash D.A."/>
            <person name="Barker D."/>
            <person name="Barsanti P."/>
            <person name="Batterham P."/>
            <person name="Batzoglou S."/>
            <person name="Begun D."/>
            <person name="Bhutkar A."/>
            <person name="Blanco E."/>
            <person name="Bosak S.A."/>
            <person name="Bradley R.K."/>
            <person name="Brand A.D."/>
            <person name="Brent M.R."/>
            <person name="Brooks A.N."/>
            <person name="Brown R.H."/>
            <person name="Butlin R.K."/>
            <person name="Caggese C."/>
            <person name="Calvi B.R."/>
            <person name="Bernardo de Carvalho A."/>
            <person name="Caspi A."/>
            <person name="Castrezana S."/>
            <person name="Celniker S.E."/>
            <person name="Chang J.L."/>
            <person name="Chapple C."/>
            <person name="Chatterji S."/>
            <person name="Chinwalla A."/>
            <person name="Civetta A."/>
            <person name="Clifton S.W."/>
            <person name="Comeron J.M."/>
            <person name="Costello J.C."/>
            <person name="Coyne J.A."/>
            <person name="Daub J."/>
            <person name="David R.G."/>
            <person name="Delcher A.L."/>
            <person name="Delehaunty K."/>
            <person name="Do C.B."/>
            <person name="Ebling H."/>
            <person name="Edwards K."/>
            <person name="Eickbush T."/>
            <person name="Evans J.D."/>
            <person name="Filipski A."/>
            <person name="Findeiss S."/>
            <person name="Freyhult E."/>
            <person name="Fulton L."/>
            <person name="Fulton R."/>
            <person name="Garcia A.C."/>
            <person name="Gardiner A."/>
            <person name="Garfield D.A."/>
            <person name="Garvin B.E."/>
            <person name="Gibson G."/>
            <person name="Gilbert D."/>
            <person name="Gnerre S."/>
            <person name="Godfrey J."/>
            <person name="Good R."/>
            <person name="Gotea V."/>
            <person name="Gravely B."/>
            <person name="Greenberg A.J."/>
            <person name="Griffiths-Jones S."/>
            <person name="Gross S."/>
            <person name="Guigo R."/>
            <person name="Gustafson E.A."/>
            <person name="Haerty W."/>
            <person name="Hahn M.W."/>
            <person name="Halligan D.L."/>
            <person name="Halpern A.L."/>
            <person name="Halter G.M."/>
            <person name="Han M.V."/>
            <person name="Heger A."/>
            <person name="Hillier L."/>
            <person name="Hinrichs A.S."/>
            <person name="Holmes I."/>
            <person name="Hoskins R.A."/>
            <person name="Hubisz M.J."/>
            <person name="Hultmark D."/>
            <person name="Huntley M.A."/>
            <person name="Jaffe D.B."/>
            <person name="Jagadeeshan S."/>
            <person name="Jeck W.R."/>
            <person name="Johnson J."/>
            <person name="Jones C.D."/>
            <person name="Jordan W.C."/>
            <person name="Karpen G.H."/>
            <person name="Kataoka E."/>
            <person name="Keightley P.D."/>
            <person name="Kheradpour P."/>
            <person name="Kirkness E.F."/>
            <person name="Koerich L.B."/>
            <person name="Kristiansen K."/>
            <person name="Kudrna D."/>
            <person name="Kulathinal R.J."/>
            <person name="Kumar S."/>
            <person name="Kwok R."/>
            <person name="Lander E."/>
            <person name="Langley C.H."/>
            <person name="Lapoint R."/>
            <person name="Lazzaro B.P."/>
            <person name="Lee S.J."/>
            <person name="Levesque L."/>
            <person name="Li R."/>
            <person name="Lin C.F."/>
            <person name="Lin M.F."/>
            <person name="Lindblad-Toh K."/>
            <person name="Llopart A."/>
            <person name="Long M."/>
            <person name="Low L."/>
            <person name="Lozovsky E."/>
            <person name="Lu J."/>
            <person name="Luo M."/>
            <person name="Machado C.A."/>
            <person name="Makalowski W."/>
            <person name="Marzo M."/>
            <person name="Matsuda M."/>
            <person name="Matzkin L."/>
            <person name="McAllister B."/>
            <person name="McBride C.S."/>
            <person name="McKernan B."/>
            <person name="McKernan K."/>
            <person name="Mendez-Lago M."/>
            <person name="Minx P."/>
            <person name="Mollenhauer M.U."/>
            <person name="Montooth K."/>
            <person name="Mount S.M."/>
            <person name="Mu X."/>
            <person name="Myers E."/>
            <person name="Negre B."/>
            <person name="Newfeld S."/>
            <person name="Nielsen R."/>
            <person name="Noor M.A."/>
            <person name="O'Grady P."/>
            <person name="Pachter L."/>
            <person name="Papaceit M."/>
            <person name="Parisi M.J."/>
            <person name="Parisi M."/>
            <person name="Parts L."/>
            <person name="Pedersen J.S."/>
            <person name="Pesole G."/>
            <person name="Phillippy A.M."/>
            <person name="Ponting C.P."/>
            <person name="Pop M."/>
            <person name="Porcelli D."/>
            <person name="Powell J.R."/>
            <person name="Prohaska S."/>
            <person name="Pruitt K."/>
            <person name="Puig M."/>
            <person name="Quesneville H."/>
            <person name="Ram K.R."/>
            <person name="Rand D."/>
            <person name="Rasmussen M.D."/>
            <person name="Reed L.K."/>
            <person name="Reenan R."/>
            <person name="Reily A."/>
            <person name="Remington K.A."/>
            <person name="Rieger T.T."/>
            <person name="Ritchie M.G."/>
            <person name="Robin C."/>
            <person name="Rogers Y.H."/>
            <person name="Rohde C."/>
            <person name="Rozas J."/>
            <person name="Rubenfield M.J."/>
            <person name="Ruiz A."/>
            <person name="Russo S."/>
            <person name="Salzberg S.L."/>
            <person name="Sanchez-Gracia A."/>
            <person name="Saranga D.J."/>
            <person name="Sato H."/>
            <person name="Schaeffer S.W."/>
            <person name="Schatz M.C."/>
            <person name="Schlenke T."/>
            <person name="Schwartz R."/>
            <person name="Segarra C."/>
            <person name="Singh R.S."/>
            <person name="Sirot L."/>
            <person name="Sirota M."/>
            <person name="Sisneros N.B."/>
            <person name="Smith C.D."/>
            <person name="Smith T.F."/>
            <person name="Spieth J."/>
            <person name="Stage D.E."/>
            <person name="Stark A."/>
            <person name="Stephan W."/>
            <person name="Strausberg R.L."/>
            <person name="Strempel S."/>
            <person name="Sturgill D."/>
            <person name="Sutton G."/>
            <person name="Sutton G.G."/>
            <person name="Tao W."/>
            <person name="Teichmann S."/>
            <person name="Tobari Y.N."/>
            <person name="Tomimura Y."/>
            <person name="Tsolas J.M."/>
            <person name="Valente V.L."/>
            <person name="Venter E."/>
            <person name="Venter J.C."/>
            <person name="Vicario S."/>
            <person name="Vieira F.G."/>
            <person name="Vilella A.J."/>
            <person name="Villasante A."/>
            <person name="Walenz B."/>
            <person name="Wang J."/>
            <person name="Wasserman M."/>
            <person name="Watts T."/>
            <person name="Wilson D."/>
            <person name="Wilson R.K."/>
            <person name="Wing R.A."/>
            <person name="Wolfner M.F."/>
            <person name="Wong A."/>
            <person name="Wong G.K."/>
            <person name="Wu C.I."/>
            <person name="Wu G."/>
            <person name="Yamamoto D."/>
            <person name="Yang H.P."/>
            <person name="Yang S.P."/>
            <person name="Yorke J.A."/>
            <person name="Yoshida K."/>
            <person name="Zdobnov E."/>
            <person name="Zhang P."/>
            <person name="Zhang Y."/>
            <person name="Zimin A.V."/>
            <person name="Baldwin J."/>
            <person name="Abdouelleil A."/>
            <person name="Abdulkadir J."/>
            <person name="Abebe A."/>
            <person name="Abera B."/>
            <person name="Abreu J."/>
            <person name="Acer S.C."/>
            <person name="Aftuck L."/>
            <person name="Alexander A."/>
            <person name="An P."/>
            <person name="Anderson E."/>
            <person name="Anderson S."/>
            <person name="Arachi H."/>
            <person name="Azer M."/>
            <person name="Bachantsang P."/>
            <person name="Barry A."/>
            <person name="Bayul T."/>
            <person name="Berlin A."/>
            <person name="Bessette D."/>
            <person name="Bloom T."/>
            <person name="Blye J."/>
            <person name="Boguslavskiy L."/>
            <person name="Bonnet C."/>
            <person name="Boukhgalter B."/>
            <person name="Bourzgui I."/>
            <person name="Brown A."/>
            <person name="Cahill P."/>
            <person name="Channer S."/>
            <person name="Cheshatsang Y."/>
            <person name="Chuda L."/>
            <person name="Citroen M."/>
            <person name="Collymore A."/>
            <person name="Cooke P."/>
            <person name="Costello M."/>
            <person name="D'Aco K."/>
            <person name="Daza R."/>
            <person name="De Haan G."/>
            <person name="DeGray S."/>
            <person name="DeMaso C."/>
            <person name="Dhargay N."/>
            <person name="Dooley K."/>
            <person name="Dooley E."/>
            <person name="Doricent M."/>
            <person name="Dorje P."/>
            <person name="Dorjee K."/>
            <person name="Dupes A."/>
            <person name="Elong R."/>
            <person name="Falk J."/>
            <person name="Farina A."/>
            <person name="Faro S."/>
            <person name="Ferguson D."/>
            <person name="Fisher S."/>
            <person name="Foley C.D."/>
            <person name="Franke A."/>
            <person name="Friedrich D."/>
            <person name="Gadbois L."/>
            <person name="Gearin G."/>
            <person name="Gearin C.R."/>
            <person name="Giannoukos G."/>
            <person name="Goode T."/>
            <person name="Graham J."/>
            <person name="Grandbois E."/>
            <person name="Grewal S."/>
            <person name="Gyaltsen K."/>
            <person name="Hafez N."/>
            <person name="Hagos B."/>
            <person name="Hall J."/>
            <person name="Henson C."/>
            <person name="Hollinger A."/>
            <person name="Honan T."/>
            <person name="Huard M.D."/>
            <person name="Hughes L."/>
            <person name="Hurhula B."/>
            <person name="Husby M.E."/>
            <person name="Kamat A."/>
            <person name="Kanga B."/>
            <person name="Kashin S."/>
            <person name="Khazanovich D."/>
            <person name="Kisner P."/>
            <person name="Lance K."/>
            <person name="Lara M."/>
            <person name="Lee W."/>
            <person name="Lennon N."/>
            <person name="Letendre F."/>
            <person name="LeVine R."/>
            <person name="Lipovsky A."/>
            <person name="Liu X."/>
            <person name="Liu J."/>
            <person name="Liu S."/>
            <person name="Lokyitsang T."/>
            <person name="Lokyitsang Y."/>
            <person name="Lubonja R."/>
            <person name="Lui A."/>
            <person name="MacDonald P."/>
            <person name="Magnisalis V."/>
            <person name="Maru K."/>
            <person name="Matthews C."/>
            <person name="McCusker W."/>
            <person name="McDonough S."/>
            <person name="Mehta T."/>
            <person name="Meldrim J."/>
            <person name="Meneus L."/>
            <person name="Mihai O."/>
            <person name="Mihalev A."/>
            <person name="Mihova T."/>
            <person name="Mittelman R."/>
            <person name="Mlenga V."/>
            <person name="Montmayeur A."/>
            <person name="Mulrain L."/>
            <person name="Navidi A."/>
            <person name="Naylor J."/>
            <person name="Negash T."/>
            <person name="Nguyen T."/>
            <person name="Nguyen N."/>
            <person name="Nicol R."/>
            <person name="Norbu C."/>
            <person name="Norbu N."/>
            <person name="Novod N."/>
            <person name="O'Neill B."/>
            <person name="Osman S."/>
            <person name="Markiewicz E."/>
            <person name="Oyono O.L."/>
            <person name="Patti C."/>
            <person name="Phunkhang P."/>
            <person name="Pierre F."/>
            <person name="Priest M."/>
            <person name="Raghuraman S."/>
            <person name="Rege F."/>
            <person name="Reyes R."/>
            <person name="Rise C."/>
            <person name="Rogov P."/>
            <person name="Ross K."/>
            <person name="Ryan E."/>
            <person name="Settipalli S."/>
            <person name="Shea T."/>
            <person name="Sherpa N."/>
            <person name="Shi L."/>
            <person name="Shih D."/>
            <person name="Sparrow T."/>
            <person name="Spaulding J."/>
            <person name="Stalker J."/>
            <person name="Stange-Thomann N."/>
            <person name="Stavropoulos S."/>
            <person name="Stone C."/>
            <person name="Strader C."/>
            <person name="Tesfaye S."/>
            <person name="Thomson T."/>
            <person name="Thoulutsang Y."/>
            <person name="Thoulutsang D."/>
            <person name="Topham K."/>
            <person name="Topping I."/>
            <person name="Tsamla T."/>
            <person name="Vassiliev H."/>
            <person name="Vo A."/>
            <person name="Wangchuk T."/>
            <person name="Wangdi T."/>
            <person name="Weiand M."/>
            <person name="Wilkinson J."/>
            <person name="Wilson A."/>
            <person name="Yadav S."/>
            <person name="Young G."/>
            <person name="Yu Q."/>
            <person name="Zembek L."/>
            <person name="Zhong D."/>
            <person name="Zimmer A."/>
            <person name="Zwirko Z."/>
            <person name="Jaffe D.B."/>
            <person name="Alvarez P."/>
            <person name="Brockman W."/>
            <person name="Butler J."/>
            <person name="Chin C."/>
            <person name="Gnerre S."/>
            <person name="Grabherr M."/>
            <person name="Kleber M."/>
            <person name="Mauceli E."/>
            <person name="MacCallum I."/>
        </authorList>
    </citation>
    <scope>NUCLEOTIDE SEQUENCE [LARGE SCALE GENOMIC DNA]</scope>
    <source>
        <strain evidence="3">Rob3c / Tucson 14021-0248.25</strain>
    </source>
</reference>
<evidence type="ECO:0000313" key="2">
    <source>
        <dbReference type="EMBL" id="EDW53847.1"/>
    </source>
</evidence>
<sequence>MSVAGEYSDGKSPVNGTAPAVQLHKEQKGKPRFCRGESGSSPSFQTRLHHGITQFHARGYGRPTSGNCPERYRVGFTIPISSSWRHSWSRSQFPGSVEDPKEIPVVRMYEPAMETEVAIEVVTLSCDSEEDDGGETVTPEVSSDDAVLGAKARMA</sequence>
<evidence type="ECO:0000256" key="1">
    <source>
        <dbReference type="SAM" id="MobiDB-lite"/>
    </source>
</evidence>
<name>B4ILH5_DROSE</name>
<protein>
    <submittedName>
        <fullName evidence="2">GM10403</fullName>
    </submittedName>
</protein>
<gene>
    <name evidence="2" type="primary">Dsec\GM10403</name>
    <name evidence="2" type="ORF">Dsec_GM10403</name>
</gene>
<dbReference type="HOGENOM" id="CLU_1697388_0_0_1"/>
<dbReference type="AlphaFoldDB" id="B4ILH5"/>